<organism evidence="8 9">
    <name type="scientific">Paenibacillus turicensis</name>
    <dbReference type="NCBI Taxonomy" id="160487"/>
    <lineage>
        <taxon>Bacteria</taxon>
        <taxon>Bacillati</taxon>
        <taxon>Bacillota</taxon>
        <taxon>Bacilli</taxon>
        <taxon>Bacillales</taxon>
        <taxon>Paenibacillaceae</taxon>
        <taxon>Paenibacillus</taxon>
    </lineage>
</organism>
<evidence type="ECO:0000256" key="4">
    <source>
        <dbReference type="PROSITE-ProRule" id="PRU10040"/>
    </source>
</evidence>
<name>A0ABS4FYV3_9BACL</name>
<comment type="caution">
    <text evidence="8">The sequence shown here is derived from an EMBL/GenBank/DDBJ whole genome shotgun (WGS) entry which is preliminary data.</text>
</comment>
<dbReference type="Proteomes" id="UP001519272">
    <property type="component" value="Unassembled WGS sequence"/>
</dbReference>
<dbReference type="PANTHER" id="PTHR31321:SF57">
    <property type="entry name" value="PECTINESTERASE 53-RELATED"/>
    <property type="match status" value="1"/>
</dbReference>
<keyword evidence="9" id="KW-1185">Reference proteome</keyword>
<dbReference type="EC" id="3.1.1.11" evidence="5"/>
<evidence type="ECO:0000256" key="2">
    <source>
        <dbReference type="ARBA" id="ARBA00022801"/>
    </source>
</evidence>
<dbReference type="InterPro" id="IPR012334">
    <property type="entry name" value="Pectin_lyas_fold"/>
</dbReference>
<protein>
    <recommendedName>
        <fullName evidence="5">Pectinesterase</fullName>
        <ecNumber evidence="5">3.1.1.11</ecNumber>
    </recommendedName>
</protein>
<evidence type="ECO:0000313" key="9">
    <source>
        <dbReference type="Proteomes" id="UP001519272"/>
    </source>
</evidence>
<evidence type="ECO:0000256" key="5">
    <source>
        <dbReference type="RuleBase" id="RU000589"/>
    </source>
</evidence>
<feature type="domain" description="Pectinesterase catalytic" evidence="7">
    <location>
        <begin position="40"/>
        <end position="176"/>
    </location>
</feature>
<feature type="compositionally biased region" description="Polar residues" evidence="6">
    <location>
        <begin position="1"/>
        <end position="32"/>
    </location>
</feature>
<evidence type="ECO:0000256" key="3">
    <source>
        <dbReference type="ARBA" id="ARBA00023085"/>
    </source>
</evidence>
<dbReference type="Pfam" id="PF01095">
    <property type="entry name" value="Pectinesterase"/>
    <property type="match status" value="2"/>
</dbReference>
<comment type="catalytic activity">
    <reaction evidence="5">
        <text>[(1-&gt;4)-alpha-D-galacturonosyl methyl ester](n) + n H2O = [(1-&gt;4)-alpha-D-galacturonosyl](n) + n methanol + n H(+)</text>
        <dbReference type="Rhea" id="RHEA:22380"/>
        <dbReference type="Rhea" id="RHEA-COMP:14570"/>
        <dbReference type="Rhea" id="RHEA-COMP:14573"/>
        <dbReference type="ChEBI" id="CHEBI:15377"/>
        <dbReference type="ChEBI" id="CHEBI:15378"/>
        <dbReference type="ChEBI" id="CHEBI:17790"/>
        <dbReference type="ChEBI" id="CHEBI:140522"/>
        <dbReference type="ChEBI" id="CHEBI:140523"/>
        <dbReference type="EC" id="3.1.1.11"/>
    </reaction>
</comment>
<dbReference type="Gene3D" id="2.160.20.10">
    <property type="entry name" value="Single-stranded right-handed beta-helix, Pectin lyase-like"/>
    <property type="match status" value="1"/>
</dbReference>
<evidence type="ECO:0000259" key="7">
    <source>
        <dbReference type="Pfam" id="PF01095"/>
    </source>
</evidence>
<evidence type="ECO:0000256" key="1">
    <source>
        <dbReference type="ARBA" id="ARBA00008891"/>
    </source>
</evidence>
<dbReference type="PANTHER" id="PTHR31321">
    <property type="entry name" value="ACYL-COA THIOESTER HYDROLASE YBHC-RELATED"/>
    <property type="match status" value="1"/>
</dbReference>
<comment type="similarity">
    <text evidence="1">Belongs to the pectinesterase family.</text>
</comment>
<keyword evidence="2 5" id="KW-0378">Hydrolase</keyword>
<dbReference type="InterPro" id="IPR033131">
    <property type="entry name" value="Pectinesterase_Asp_AS"/>
</dbReference>
<dbReference type="EMBL" id="JAGGKG010000033">
    <property type="protein sequence ID" value="MBP1907737.1"/>
    <property type="molecule type" value="Genomic_DNA"/>
</dbReference>
<feature type="active site" evidence="4">
    <location>
        <position position="215"/>
    </location>
</feature>
<dbReference type="PROSITE" id="PS00503">
    <property type="entry name" value="PECTINESTERASE_2"/>
    <property type="match status" value="1"/>
</dbReference>
<comment type="pathway">
    <text evidence="5">Glycan metabolism; pectin degradation; 2-dehydro-3-deoxy-D-gluconate from pectin: step 1/5.</text>
</comment>
<evidence type="ECO:0000256" key="6">
    <source>
        <dbReference type="SAM" id="MobiDB-lite"/>
    </source>
</evidence>
<dbReference type="SUPFAM" id="SSF51126">
    <property type="entry name" value="Pectin lyase-like"/>
    <property type="match status" value="1"/>
</dbReference>
<sequence>MTARGTTESKTIESKSIASETTASKTTGNGPTESEVETLLVGQSSICDYETIQEAIDVLEQQNPPVKPAVLFIMQGTYEEQVTIYRSHLHIIGIGKVTITGNRYAKELDQQGQEIGTFATPTFFVGGRDVVVENLEICNTAGQGKEIGQALAVYAHGDELIFRNCVFRGHQDTLFTGPLPPAPKKQSHFGGVELKEHHVSYRQWYDRCYIEGTVDFIFGGATAYFEHCQLHSLRHCDGGAGYVTAASTPQGCRYGYVFQSCYLTAEEGVTDVFLGRPWREYAQTMFIDCYMGVHIHPAGWHNWDDIHNEKTVRYSQYNSKHVHEAVGKYDENQTTTRVAWVSYYKSSDEVLTKELIFEGTDFWKKV</sequence>
<dbReference type="GO" id="GO:0030599">
    <property type="term" value="F:pectinesterase activity"/>
    <property type="evidence" value="ECO:0007669"/>
    <property type="project" value="UniProtKB-EC"/>
</dbReference>
<proteinExistence type="inferred from homology"/>
<dbReference type="InterPro" id="IPR011050">
    <property type="entry name" value="Pectin_lyase_fold/virulence"/>
</dbReference>
<gene>
    <name evidence="8" type="ORF">J2Z32_004418</name>
</gene>
<feature type="region of interest" description="Disordered" evidence="6">
    <location>
        <begin position="1"/>
        <end position="35"/>
    </location>
</feature>
<keyword evidence="3 5" id="KW-0063">Aspartyl esterase</keyword>
<reference evidence="8 9" key="1">
    <citation type="submission" date="2021-03" db="EMBL/GenBank/DDBJ databases">
        <title>Genomic Encyclopedia of Type Strains, Phase IV (KMG-IV): sequencing the most valuable type-strain genomes for metagenomic binning, comparative biology and taxonomic classification.</title>
        <authorList>
            <person name="Goeker M."/>
        </authorList>
    </citation>
    <scope>NUCLEOTIDE SEQUENCE [LARGE SCALE GENOMIC DNA]</scope>
    <source>
        <strain evidence="8 9">DSM 14349</strain>
    </source>
</reference>
<evidence type="ECO:0000313" key="8">
    <source>
        <dbReference type="EMBL" id="MBP1907737.1"/>
    </source>
</evidence>
<feature type="domain" description="Pectinesterase catalytic" evidence="7">
    <location>
        <begin position="200"/>
        <end position="347"/>
    </location>
</feature>
<dbReference type="InterPro" id="IPR000070">
    <property type="entry name" value="Pectinesterase_cat"/>
</dbReference>
<accession>A0ABS4FYV3</accession>